<keyword evidence="2" id="KW-0732">Signal</keyword>
<dbReference type="Proteomes" id="UP001480595">
    <property type="component" value="Unassembled WGS sequence"/>
</dbReference>
<comment type="caution">
    <text evidence="3">The sequence shown here is derived from an EMBL/GenBank/DDBJ whole genome shotgun (WGS) entry which is preliminary data.</text>
</comment>
<evidence type="ECO:0000256" key="1">
    <source>
        <dbReference type="SAM" id="MobiDB-lite"/>
    </source>
</evidence>
<feature type="compositionally biased region" description="Low complexity" evidence="1">
    <location>
        <begin position="117"/>
        <end position="143"/>
    </location>
</feature>
<organism evidence="3 4">
    <name type="scientific">Apiospora phragmitis</name>
    <dbReference type="NCBI Taxonomy" id="2905665"/>
    <lineage>
        <taxon>Eukaryota</taxon>
        <taxon>Fungi</taxon>
        <taxon>Dikarya</taxon>
        <taxon>Ascomycota</taxon>
        <taxon>Pezizomycotina</taxon>
        <taxon>Sordariomycetes</taxon>
        <taxon>Xylariomycetidae</taxon>
        <taxon>Amphisphaeriales</taxon>
        <taxon>Apiosporaceae</taxon>
        <taxon>Apiospora</taxon>
    </lineage>
</organism>
<evidence type="ECO:0000313" key="3">
    <source>
        <dbReference type="EMBL" id="KAK8059011.1"/>
    </source>
</evidence>
<sequence length="184" mass="19339">MQLLSLLVSLTLSLLPLVKAAGTFITPGGQDGKNIYHAGGKVKVEWTGAQLPIPFCRSANSPNYPTSYTWTPRPAIYGFNKWEQNQFYLYIVYGTDFSQPFVSPSFYIRKQATTTSASTTTGSTAAPTATTTGTSSDTQQTDAPDPANSDAGGLSTGAKAGIGAGVGRRRALDHSSIGLLPTAP</sequence>
<feature type="region of interest" description="Disordered" evidence="1">
    <location>
        <begin position="117"/>
        <end position="184"/>
    </location>
</feature>
<feature type="chain" id="PRO_5045083127" evidence="2">
    <location>
        <begin position="21"/>
        <end position="184"/>
    </location>
</feature>
<protein>
    <submittedName>
        <fullName evidence="3">Uncharacterized protein</fullName>
    </submittedName>
</protein>
<proteinExistence type="predicted"/>
<dbReference type="EMBL" id="JAQQWL010000009">
    <property type="protein sequence ID" value="KAK8059011.1"/>
    <property type="molecule type" value="Genomic_DNA"/>
</dbReference>
<accession>A0ABR1UJC4</accession>
<keyword evidence="4" id="KW-1185">Reference proteome</keyword>
<dbReference type="GeneID" id="92093931"/>
<gene>
    <name evidence="3" type="ORF">PG994_009459</name>
</gene>
<feature type="signal peptide" evidence="2">
    <location>
        <begin position="1"/>
        <end position="20"/>
    </location>
</feature>
<evidence type="ECO:0000313" key="4">
    <source>
        <dbReference type="Proteomes" id="UP001480595"/>
    </source>
</evidence>
<name>A0ABR1UJC4_9PEZI</name>
<reference evidence="3 4" key="1">
    <citation type="submission" date="2023-01" db="EMBL/GenBank/DDBJ databases">
        <title>Analysis of 21 Apiospora genomes using comparative genomics revels a genus with tremendous synthesis potential of carbohydrate active enzymes and secondary metabolites.</title>
        <authorList>
            <person name="Sorensen T."/>
        </authorList>
    </citation>
    <scope>NUCLEOTIDE SEQUENCE [LARGE SCALE GENOMIC DNA]</scope>
    <source>
        <strain evidence="3 4">CBS 135458</strain>
    </source>
</reference>
<evidence type="ECO:0000256" key="2">
    <source>
        <dbReference type="SAM" id="SignalP"/>
    </source>
</evidence>
<dbReference type="RefSeq" id="XP_066714457.1">
    <property type="nucleotide sequence ID" value="XM_066860868.1"/>
</dbReference>